<keyword evidence="3" id="KW-1185">Reference proteome</keyword>
<name>A0A7W9AGJ2_9SPHN</name>
<sequence>MTAGVAGAGCAVIVQGMAAGPSAPMARYVMDVSTTSGMAAMGGGMGGAMSMMFGGGDREARSIELRLGSSLSPTGGAPKADHFPPVSAKMGKALPLTSPKPATPGEPGKDKEYSNQFQKPKGRLLLYWGCGAKAGKGQPVIIDFSKLAKGQMPPNLFTTRVPTPDTGPMLTNSRTYGAWPGDKGGKQPTKASSLLGEHRVAGNYAPEIKFTLGQDFMPAINGKARDLPGGAADLSWNSVTNATGYYAWAMGAKDAGGDSADMVWWTSSAARDFGGGLWDWLPPETVRRLITEKVVMPPTQTSCTIPAEVKAASPGFLMGNLYAYGPEAHFAYPPRPANAAAAWKPEWTTRVRFRSNTSWLIGGPDMGAAMSGDDGAKPKGKKCKGGLGGILSGAIGAGC</sequence>
<dbReference type="EMBL" id="JACIJC010000002">
    <property type="protein sequence ID" value="MBB5685215.1"/>
    <property type="molecule type" value="Genomic_DNA"/>
</dbReference>
<dbReference type="Proteomes" id="UP000549617">
    <property type="component" value="Unassembled WGS sequence"/>
</dbReference>
<proteinExistence type="predicted"/>
<gene>
    <name evidence="2" type="ORF">FHS49_001223</name>
</gene>
<organism evidence="2 3">
    <name type="scientific">Sphingobium boeckii</name>
    <dbReference type="NCBI Taxonomy" id="1082345"/>
    <lineage>
        <taxon>Bacteria</taxon>
        <taxon>Pseudomonadati</taxon>
        <taxon>Pseudomonadota</taxon>
        <taxon>Alphaproteobacteria</taxon>
        <taxon>Sphingomonadales</taxon>
        <taxon>Sphingomonadaceae</taxon>
        <taxon>Sphingobium</taxon>
    </lineage>
</organism>
<protein>
    <submittedName>
        <fullName evidence="2">Uncharacterized protein</fullName>
    </submittedName>
</protein>
<evidence type="ECO:0000313" key="3">
    <source>
        <dbReference type="Proteomes" id="UP000549617"/>
    </source>
</evidence>
<comment type="caution">
    <text evidence="2">The sequence shown here is derived from an EMBL/GenBank/DDBJ whole genome shotgun (WGS) entry which is preliminary data.</text>
</comment>
<feature type="region of interest" description="Disordered" evidence="1">
    <location>
        <begin position="68"/>
        <end position="115"/>
    </location>
</feature>
<dbReference type="AlphaFoldDB" id="A0A7W9AGJ2"/>
<reference evidence="2 3" key="1">
    <citation type="submission" date="2020-08" db="EMBL/GenBank/DDBJ databases">
        <title>Genomic Encyclopedia of Type Strains, Phase IV (KMG-IV): sequencing the most valuable type-strain genomes for metagenomic binning, comparative biology and taxonomic classification.</title>
        <authorList>
            <person name="Goeker M."/>
        </authorList>
    </citation>
    <scope>NUCLEOTIDE SEQUENCE [LARGE SCALE GENOMIC DNA]</scope>
    <source>
        <strain evidence="2 3">DSM 25079</strain>
    </source>
</reference>
<dbReference type="RefSeq" id="WP_246350399.1">
    <property type="nucleotide sequence ID" value="NZ_JACIJC010000002.1"/>
</dbReference>
<evidence type="ECO:0000313" key="2">
    <source>
        <dbReference type="EMBL" id="MBB5685215.1"/>
    </source>
</evidence>
<accession>A0A7W9AGJ2</accession>
<evidence type="ECO:0000256" key="1">
    <source>
        <dbReference type="SAM" id="MobiDB-lite"/>
    </source>
</evidence>